<sequence>MSVKGIAHVAIQAKDYQATILFYTEVLGFKVGHHWSLPSFLIKEASMLVSPDQRTCIEIFDNEAVIPAQGKKATSDAEIAHGALLHLAFYVDNVDDMYHKALAHGASTYIEPGQLSLGEPPLIVKNAVIYSPNGEVIEFIEEVDFDLSMAHYYSRHSSVTSSSV</sequence>
<gene>
    <name evidence="2" type="ORF">OB236_23450</name>
</gene>
<dbReference type="Gene3D" id="3.10.180.10">
    <property type="entry name" value="2,3-Dihydroxybiphenyl 1,2-Dioxygenase, domain 1"/>
    <property type="match status" value="1"/>
</dbReference>
<comment type="caution">
    <text evidence="2">The sequence shown here is derived from an EMBL/GenBank/DDBJ whole genome shotgun (WGS) entry which is preliminary data.</text>
</comment>
<dbReference type="InterPro" id="IPR029068">
    <property type="entry name" value="Glyas_Bleomycin-R_OHBP_Dase"/>
</dbReference>
<reference evidence="2 3" key="1">
    <citation type="submission" date="2022-09" db="EMBL/GenBank/DDBJ databases">
        <authorList>
            <person name="Han X.L."/>
            <person name="Wang Q."/>
            <person name="Lu T."/>
        </authorList>
    </citation>
    <scope>NUCLEOTIDE SEQUENCE [LARGE SCALE GENOMIC DNA]</scope>
    <source>
        <strain evidence="2 3">WQ 127069</strain>
    </source>
</reference>
<evidence type="ECO:0000313" key="2">
    <source>
        <dbReference type="EMBL" id="MCU6795068.1"/>
    </source>
</evidence>
<dbReference type="Pfam" id="PF00903">
    <property type="entry name" value="Glyoxalase"/>
    <property type="match status" value="1"/>
</dbReference>
<dbReference type="CDD" id="cd06587">
    <property type="entry name" value="VOC"/>
    <property type="match status" value="1"/>
</dbReference>
<dbReference type="PROSITE" id="PS51819">
    <property type="entry name" value="VOC"/>
    <property type="match status" value="1"/>
</dbReference>
<dbReference type="SUPFAM" id="SSF54593">
    <property type="entry name" value="Glyoxalase/Bleomycin resistance protein/Dihydroxybiphenyl dioxygenase"/>
    <property type="match status" value="1"/>
</dbReference>
<feature type="domain" description="VOC" evidence="1">
    <location>
        <begin position="5"/>
        <end position="142"/>
    </location>
</feature>
<proteinExistence type="predicted"/>
<organism evidence="2 3">
    <name type="scientific">Paenibacillus baimaensis</name>
    <dbReference type="NCBI Taxonomy" id="2982185"/>
    <lineage>
        <taxon>Bacteria</taxon>
        <taxon>Bacillati</taxon>
        <taxon>Bacillota</taxon>
        <taxon>Bacilli</taxon>
        <taxon>Bacillales</taxon>
        <taxon>Paenibacillaceae</taxon>
        <taxon>Paenibacillus</taxon>
    </lineage>
</organism>
<dbReference type="EMBL" id="JAOQIO010000089">
    <property type="protein sequence ID" value="MCU6795068.1"/>
    <property type="molecule type" value="Genomic_DNA"/>
</dbReference>
<name>A0ABT2UKD3_9BACL</name>
<evidence type="ECO:0000259" key="1">
    <source>
        <dbReference type="PROSITE" id="PS51819"/>
    </source>
</evidence>
<dbReference type="InterPro" id="IPR037523">
    <property type="entry name" value="VOC_core"/>
</dbReference>
<dbReference type="InterPro" id="IPR004360">
    <property type="entry name" value="Glyas_Fos-R_dOase_dom"/>
</dbReference>
<dbReference type="Proteomes" id="UP001652445">
    <property type="component" value="Unassembled WGS sequence"/>
</dbReference>
<evidence type="ECO:0000313" key="3">
    <source>
        <dbReference type="Proteomes" id="UP001652445"/>
    </source>
</evidence>
<dbReference type="RefSeq" id="WP_262686117.1">
    <property type="nucleotide sequence ID" value="NZ_JAOQIO010000089.1"/>
</dbReference>
<keyword evidence="3" id="KW-1185">Reference proteome</keyword>
<accession>A0ABT2UKD3</accession>
<protein>
    <submittedName>
        <fullName evidence="2">VOC family protein</fullName>
    </submittedName>
</protein>